<evidence type="ECO:0000313" key="2">
    <source>
        <dbReference type="EMBL" id="QJA58712.1"/>
    </source>
</evidence>
<accession>A0A6H1ZN04</accession>
<organism evidence="1">
    <name type="scientific">viral metagenome</name>
    <dbReference type="NCBI Taxonomy" id="1070528"/>
    <lineage>
        <taxon>unclassified sequences</taxon>
        <taxon>metagenomes</taxon>
        <taxon>organismal metagenomes</taxon>
    </lineage>
</organism>
<name>A0A6H1ZN04_9ZZZZ</name>
<dbReference type="AlphaFoldDB" id="A0A6H1ZN04"/>
<evidence type="ECO:0000313" key="1">
    <source>
        <dbReference type="EMBL" id="QJA48655.1"/>
    </source>
</evidence>
<gene>
    <name evidence="2" type="ORF">MM415B01415_0015</name>
    <name evidence="1" type="ORF">TM448A01074_0005</name>
</gene>
<dbReference type="EMBL" id="MT144095">
    <property type="protein sequence ID" value="QJA48655.1"/>
    <property type="molecule type" value="Genomic_DNA"/>
</dbReference>
<sequence length="164" mass="19536">MFETLKEFSNIVVSGPQRSGTRIAAKIIAADTGKTYVDEKYIDFHNLKMLEYFLIHGNNVVQCPALCHLLHYIMTKNTLIIIVRRPIEEIIKSERRSWNEQAEKIELLKYGCTGGIISEIKYYFWDFIQKDILDERGREIHYHTLEQHPLFIKERQNFRWDQTE</sequence>
<dbReference type="EMBL" id="MT141336">
    <property type="protein sequence ID" value="QJA58712.1"/>
    <property type="molecule type" value="Genomic_DNA"/>
</dbReference>
<proteinExistence type="predicted"/>
<reference evidence="1" key="1">
    <citation type="submission" date="2020-03" db="EMBL/GenBank/DDBJ databases">
        <title>The deep terrestrial virosphere.</title>
        <authorList>
            <person name="Holmfeldt K."/>
            <person name="Nilsson E."/>
            <person name="Simone D."/>
            <person name="Lopez-Fernandez M."/>
            <person name="Wu X."/>
            <person name="de Brujin I."/>
            <person name="Lundin D."/>
            <person name="Andersson A."/>
            <person name="Bertilsson S."/>
            <person name="Dopson M."/>
        </authorList>
    </citation>
    <scope>NUCLEOTIDE SEQUENCE</scope>
    <source>
        <strain evidence="2">MM415B01415</strain>
        <strain evidence="1">TM448A01074</strain>
    </source>
</reference>
<protein>
    <submittedName>
        <fullName evidence="1">Uncharacterized protein</fullName>
    </submittedName>
</protein>